<dbReference type="PROSITE" id="PS50075">
    <property type="entry name" value="CARRIER"/>
    <property type="match status" value="1"/>
</dbReference>
<name>A0A853A312_9ACTN</name>
<reference evidence="2 3" key="1">
    <citation type="submission" date="2020-07" db="EMBL/GenBank/DDBJ databases">
        <title>Sequencing the genomes of 1000 actinobacteria strains.</title>
        <authorList>
            <person name="Klenk H.-P."/>
        </authorList>
    </citation>
    <scope>NUCLEOTIDE SEQUENCE [LARGE SCALE GENOMIC DNA]</scope>
    <source>
        <strain evidence="2 3">DSM 42178</strain>
    </source>
</reference>
<feature type="domain" description="Carrier" evidence="1">
    <location>
        <begin position="3"/>
        <end position="80"/>
    </location>
</feature>
<sequence length="88" mass="9260">MSEQTTDIQEFLISTLGERFRVPAAKLSAGARLSELGLDSLGTVELGMVVKKKYGAVFSAGEISIEFTVGDVAELIGKKVAEAEVPAS</sequence>
<protein>
    <submittedName>
        <fullName evidence="2">Acyl carrier protein</fullName>
    </submittedName>
</protein>
<dbReference type="EMBL" id="JACBZD010000001">
    <property type="protein sequence ID" value="NYI04902.1"/>
    <property type="molecule type" value="Genomic_DNA"/>
</dbReference>
<proteinExistence type="predicted"/>
<gene>
    <name evidence="2" type="ORF">FHU37_001845</name>
</gene>
<evidence type="ECO:0000313" key="3">
    <source>
        <dbReference type="Proteomes" id="UP000567795"/>
    </source>
</evidence>
<keyword evidence="3" id="KW-1185">Reference proteome</keyword>
<dbReference type="Proteomes" id="UP000567795">
    <property type="component" value="Unassembled WGS sequence"/>
</dbReference>
<dbReference type="InterPro" id="IPR036736">
    <property type="entry name" value="ACP-like_sf"/>
</dbReference>
<dbReference type="Gene3D" id="1.10.1200.10">
    <property type="entry name" value="ACP-like"/>
    <property type="match status" value="1"/>
</dbReference>
<comment type="caution">
    <text evidence="2">The sequence shown here is derived from an EMBL/GenBank/DDBJ whole genome shotgun (WGS) entry which is preliminary data.</text>
</comment>
<dbReference type="InterPro" id="IPR009081">
    <property type="entry name" value="PP-bd_ACP"/>
</dbReference>
<evidence type="ECO:0000259" key="1">
    <source>
        <dbReference type="PROSITE" id="PS50075"/>
    </source>
</evidence>
<dbReference type="RefSeq" id="WP_179813733.1">
    <property type="nucleotide sequence ID" value="NZ_JACBZD010000001.1"/>
</dbReference>
<dbReference type="Pfam" id="PF23297">
    <property type="entry name" value="ACP_SdgA_C"/>
    <property type="match status" value="1"/>
</dbReference>
<evidence type="ECO:0000313" key="2">
    <source>
        <dbReference type="EMBL" id="NYI04902.1"/>
    </source>
</evidence>
<accession>A0A853A312</accession>
<organism evidence="2 3">
    <name type="scientific">Allostreptomyces psammosilenae</name>
    <dbReference type="NCBI Taxonomy" id="1892865"/>
    <lineage>
        <taxon>Bacteria</taxon>
        <taxon>Bacillati</taxon>
        <taxon>Actinomycetota</taxon>
        <taxon>Actinomycetes</taxon>
        <taxon>Kitasatosporales</taxon>
        <taxon>Streptomycetaceae</taxon>
        <taxon>Allostreptomyces</taxon>
    </lineage>
</organism>
<dbReference type="AlphaFoldDB" id="A0A853A312"/>
<dbReference type="SUPFAM" id="SSF47336">
    <property type="entry name" value="ACP-like"/>
    <property type="match status" value="1"/>
</dbReference>